<feature type="transmembrane region" description="Helical" evidence="1">
    <location>
        <begin position="6"/>
        <end position="27"/>
    </location>
</feature>
<dbReference type="EMBL" id="JAQQLF010000009">
    <property type="protein sequence ID" value="MDC7717329.1"/>
    <property type="molecule type" value="Genomic_DNA"/>
</dbReference>
<keyword evidence="1" id="KW-1133">Transmembrane helix</keyword>
<dbReference type="RefSeq" id="WP_272751662.1">
    <property type="nucleotide sequence ID" value="NZ_JAQQLF010000009.1"/>
</dbReference>
<comment type="caution">
    <text evidence="2">The sequence shown here is derived from an EMBL/GenBank/DDBJ whole genome shotgun (WGS) entry which is preliminary data.</text>
</comment>
<accession>A0ABT5IXN1</accession>
<proteinExistence type="predicted"/>
<organism evidence="2 3">
    <name type="scientific">Vogesella aquatica</name>
    <dbReference type="NCBI Taxonomy" id="2984206"/>
    <lineage>
        <taxon>Bacteria</taxon>
        <taxon>Pseudomonadati</taxon>
        <taxon>Pseudomonadota</taxon>
        <taxon>Betaproteobacteria</taxon>
        <taxon>Neisseriales</taxon>
        <taxon>Chromobacteriaceae</taxon>
        <taxon>Vogesella</taxon>
    </lineage>
</organism>
<evidence type="ECO:0000313" key="3">
    <source>
        <dbReference type="Proteomes" id="UP001219956"/>
    </source>
</evidence>
<protein>
    <submittedName>
        <fullName evidence="2">CcoQ/FixQ family Cbb3-type cytochrome c oxidase assembly chaperone</fullName>
    </submittedName>
</protein>
<name>A0ABT5IXN1_9NEIS</name>
<dbReference type="Proteomes" id="UP001219956">
    <property type="component" value="Unassembled WGS sequence"/>
</dbReference>
<reference evidence="2 3" key="1">
    <citation type="submission" date="2023-01" db="EMBL/GenBank/DDBJ databases">
        <title>Novel species of the genus Vogesella isolated from rivers.</title>
        <authorList>
            <person name="Lu H."/>
        </authorList>
    </citation>
    <scope>NUCLEOTIDE SEQUENCE [LARGE SCALE GENOMIC DNA]</scope>
    <source>
        <strain evidence="2 3">DC21W</strain>
    </source>
</reference>
<evidence type="ECO:0000256" key="1">
    <source>
        <dbReference type="SAM" id="Phobius"/>
    </source>
</evidence>
<keyword evidence="1" id="KW-0812">Transmembrane</keyword>
<gene>
    <name evidence="2" type="ORF">PQU95_08915</name>
</gene>
<sequence length="59" mass="6529">MDWTNLGRILFTVFCFTVFIVIALGAFGKKAKKRYDEAANLVMDEDDTPANDASNGAKQ</sequence>
<evidence type="ECO:0000313" key="2">
    <source>
        <dbReference type="EMBL" id="MDC7717329.1"/>
    </source>
</evidence>
<keyword evidence="1" id="KW-0472">Membrane</keyword>
<keyword evidence="3" id="KW-1185">Reference proteome</keyword>